<comment type="caution">
    <text evidence="2">The sequence shown here is derived from an EMBL/GenBank/DDBJ whole genome shotgun (WGS) entry which is preliminary data.</text>
</comment>
<dbReference type="Proteomes" id="UP000288086">
    <property type="component" value="Unassembled WGS sequence"/>
</dbReference>
<keyword evidence="1" id="KW-1133">Transmembrane helix</keyword>
<gene>
    <name evidence="2" type="ORF">VT98_13034</name>
</gene>
<reference evidence="2 3" key="1">
    <citation type="submission" date="2017-01" db="EMBL/GenBank/DDBJ databases">
        <title>The cable genome- insights into the physiology and evolution of filamentous bacteria capable of sulfide oxidation via long distance electron transfer.</title>
        <authorList>
            <person name="Schreiber L."/>
            <person name="Bjerg J.T."/>
            <person name="Boggild A."/>
            <person name="Van De Vossenberg J."/>
            <person name="Meysman F."/>
            <person name="Nielsen L.P."/>
            <person name="Schramm A."/>
            <person name="Kjeldsen K.U."/>
        </authorList>
    </citation>
    <scope>NUCLEOTIDE SEQUENCE [LARGE SCALE GENOMIC DNA]</scope>
    <source>
        <strain evidence="2">A1</strain>
    </source>
</reference>
<evidence type="ECO:0000256" key="1">
    <source>
        <dbReference type="SAM" id="Phobius"/>
    </source>
</evidence>
<dbReference type="AlphaFoldDB" id="A0A3S3R749"/>
<name>A0A3S3R749_9BACT</name>
<feature type="transmembrane region" description="Helical" evidence="1">
    <location>
        <begin position="44"/>
        <end position="64"/>
    </location>
</feature>
<organism evidence="2 3">
    <name type="scientific">Candidatus Electrothrix communis</name>
    <dbReference type="NCBI Taxonomy" id="1859133"/>
    <lineage>
        <taxon>Bacteria</taxon>
        <taxon>Pseudomonadati</taxon>
        <taxon>Thermodesulfobacteriota</taxon>
        <taxon>Desulfobulbia</taxon>
        <taxon>Desulfobulbales</taxon>
        <taxon>Desulfobulbaceae</taxon>
        <taxon>Candidatus Electrothrix</taxon>
    </lineage>
</organism>
<evidence type="ECO:0000313" key="2">
    <source>
        <dbReference type="EMBL" id="RWX45913.1"/>
    </source>
</evidence>
<feature type="transmembrane region" description="Helical" evidence="1">
    <location>
        <begin position="76"/>
        <end position="93"/>
    </location>
</feature>
<keyword evidence="1" id="KW-0812">Transmembrane</keyword>
<sequence>MIFNSFTFFLFFIFVFLCYLPLRHRWQNRFLLAASCFFYGAWDYRFLLLLLLTVVVDYSASRLIYSSGEEKRRKRILLFSVLVNLGVLCYFKYANFFLENALLLLNNIGIQVDSISLQIILPVG</sequence>
<proteinExistence type="predicted"/>
<keyword evidence="3" id="KW-1185">Reference proteome</keyword>
<dbReference type="EMBL" id="MTKP01000303">
    <property type="protein sequence ID" value="RWX45913.1"/>
    <property type="molecule type" value="Genomic_DNA"/>
</dbReference>
<feature type="non-terminal residue" evidence="2">
    <location>
        <position position="124"/>
    </location>
</feature>
<keyword evidence="1" id="KW-0472">Membrane</keyword>
<protein>
    <recommendedName>
        <fullName evidence="4">MBOAT, membrane-bound O-acyltransferase family</fullName>
    </recommendedName>
</protein>
<evidence type="ECO:0008006" key="4">
    <source>
        <dbReference type="Google" id="ProtNLM"/>
    </source>
</evidence>
<evidence type="ECO:0000313" key="3">
    <source>
        <dbReference type="Proteomes" id="UP000288086"/>
    </source>
</evidence>
<feature type="transmembrane region" description="Helical" evidence="1">
    <location>
        <begin position="7"/>
        <end position="24"/>
    </location>
</feature>
<accession>A0A3S3R749</accession>